<keyword evidence="3" id="KW-1185">Reference proteome</keyword>
<feature type="compositionally biased region" description="Basic and acidic residues" evidence="1">
    <location>
        <begin position="252"/>
        <end position="272"/>
    </location>
</feature>
<feature type="compositionally biased region" description="Basic residues" evidence="1">
    <location>
        <begin position="273"/>
        <end position="284"/>
    </location>
</feature>
<protein>
    <recommendedName>
        <fullName evidence="4">Reverse transcriptase domain-containing protein</fullName>
    </recommendedName>
</protein>
<evidence type="ECO:0000256" key="1">
    <source>
        <dbReference type="SAM" id="MobiDB-lite"/>
    </source>
</evidence>
<comment type="caution">
    <text evidence="2">The sequence shown here is derived from an EMBL/GenBank/DDBJ whole genome shotgun (WGS) entry which is preliminary data.</text>
</comment>
<dbReference type="OrthoDB" id="532959at2759"/>
<dbReference type="InterPro" id="IPR043128">
    <property type="entry name" value="Rev_trsase/Diguanyl_cyclase"/>
</dbReference>
<name>A0A371IFT3_MUCPR</name>
<dbReference type="AlphaFoldDB" id="A0A371IFT3"/>
<evidence type="ECO:0000313" key="3">
    <source>
        <dbReference type="Proteomes" id="UP000257109"/>
    </source>
</evidence>
<feature type="non-terminal residue" evidence="2">
    <location>
        <position position="1"/>
    </location>
</feature>
<organism evidence="2 3">
    <name type="scientific">Mucuna pruriens</name>
    <name type="common">Velvet bean</name>
    <name type="synonym">Dolichos pruriens</name>
    <dbReference type="NCBI Taxonomy" id="157652"/>
    <lineage>
        <taxon>Eukaryota</taxon>
        <taxon>Viridiplantae</taxon>
        <taxon>Streptophyta</taxon>
        <taxon>Embryophyta</taxon>
        <taxon>Tracheophyta</taxon>
        <taxon>Spermatophyta</taxon>
        <taxon>Magnoliopsida</taxon>
        <taxon>eudicotyledons</taxon>
        <taxon>Gunneridae</taxon>
        <taxon>Pentapetalae</taxon>
        <taxon>rosids</taxon>
        <taxon>fabids</taxon>
        <taxon>Fabales</taxon>
        <taxon>Fabaceae</taxon>
        <taxon>Papilionoideae</taxon>
        <taxon>50 kb inversion clade</taxon>
        <taxon>NPAAA clade</taxon>
        <taxon>indigoferoid/millettioid clade</taxon>
        <taxon>Phaseoleae</taxon>
        <taxon>Mucuna</taxon>
    </lineage>
</organism>
<feature type="region of interest" description="Disordered" evidence="1">
    <location>
        <begin position="252"/>
        <end position="287"/>
    </location>
</feature>
<dbReference type="PANTHER" id="PTHR35046:SF9">
    <property type="entry name" value="RNA-DIRECTED DNA POLYMERASE"/>
    <property type="match status" value="1"/>
</dbReference>
<sequence>MNLDRRGDSASRDEVRYWSRSQHGEELVWPRRLRSRLGWFETPISTYTMSTKSVEEYFKEMEVTIIKAQIVEFQEAFTKPQKLNLNLKGMVEDPTLSQAPIGRVRKEEKTSHRKGTKVLIRGVHPSKAKKKSGEIESESSQEETPIPSSEEAPCEGDLLMVRRLISILIGDDQSQRENTFHSRCLILGKCCLLIIDGESSVNVASQRLVSTKKKLFVMWFQWKLPIYFWENLDSMIERVTLKPLSPKKVLEDKIKMKQKRDEENKDKENDRKSRNKKKVKKNKSEHKSLLVSRKSLKKVFLNKKEPLLLLPTNMCFVMNSPLDNLPVAFEKMLEEFKHIFLKEMLYGLPPIRGIEHQIDFRANLKESKEIHKQVIKHLNKGLVRESVSLCVVLFILVPKKDDTWCMCMEYRLINTITTPISHLDDLLDEFHDTYVFSKIDLRSGYHQIRMEEGGEWKIAFKTKLGLYKCLIGKCVVLYFDDILIYSNCVKTN</sequence>
<dbReference type="STRING" id="157652.A0A371IFT3"/>
<dbReference type="EMBL" id="QJKJ01000188">
    <property type="protein sequence ID" value="RDY13845.1"/>
    <property type="molecule type" value="Genomic_DNA"/>
</dbReference>
<dbReference type="PANTHER" id="PTHR35046">
    <property type="entry name" value="ZINC KNUCKLE (CCHC-TYPE) FAMILY PROTEIN"/>
    <property type="match status" value="1"/>
</dbReference>
<feature type="compositionally biased region" description="Low complexity" evidence="1">
    <location>
        <begin position="142"/>
        <end position="151"/>
    </location>
</feature>
<dbReference type="SUPFAM" id="SSF56672">
    <property type="entry name" value="DNA/RNA polymerases"/>
    <property type="match status" value="1"/>
</dbReference>
<dbReference type="Proteomes" id="UP000257109">
    <property type="component" value="Unassembled WGS sequence"/>
</dbReference>
<reference evidence="2" key="1">
    <citation type="submission" date="2018-05" db="EMBL/GenBank/DDBJ databases">
        <title>Draft genome of Mucuna pruriens seed.</title>
        <authorList>
            <person name="Nnadi N.E."/>
            <person name="Vos R."/>
            <person name="Hasami M.H."/>
            <person name="Devisetty U.K."/>
            <person name="Aguiy J.C."/>
        </authorList>
    </citation>
    <scope>NUCLEOTIDE SEQUENCE [LARGE SCALE GENOMIC DNA]</scope>
    <source>
        <strain evidence="2">JCA_2017</strain>
    </source>
</reference>
<feature type="region of interest" description="Disordered" evidence="1">
    <location>
        <begin position="98"/>
        <end position="152"/>
    </location>
</feature>
<dbReference type="Gene3D" id="3.30.70.270">
    <property type="match status" value="1"/>
</dbReference>
<gene>
    <name evidence="2" type="ORF">CR513_01178</name>
</gene>
<dbReference type="Gene3D" id="3.10.10.10">
    <property type="entry name" value="HIV Type 1 Reverse Transcriptase, subunit A, domain 1"/>
    <property type="match status" value="1"/>
</dbReference>
<dbReference type="InterPro" id="IPR043502">
    <property type="entry name" value="DNA/RNA_pol_sf"/>
</dbReference>
<proteinExistence type="predicted"/>
<dbReference type="CDD" id="cd01647">
    <property type="entry name" value="RT_LTR"/>
    <property type="match status" value="1"/>
</dbReference>
<evidence type="ECO:0008006" key="4">
    <source>
        <dbReference type="Google" id="ProtNLM"/>
    </source>
</evidence>
<accession>A0A371IFT3</accession>
<evidence type="ECO:0000313" key="2">
    <source>
        <dbReference type="EMBL" id="RDY13845.1"/>
    </source>
</evidence>